<comment type="caution">
    <text evidence="2">The sequence shown here is derived from an EMBL/GenBank/DDBJ whole genome shotgun (WGS) entry which is preliminary data.</text>
</comment>
<keyword evidence="3" id="KW-1185">Reference proteome</keyword>
<protein>
    <submittedName>
        <fullName evidence="2">General secretion pathway protein GspL</fullName>
    </submittedName>
</protein>
<dbReference type="Pfam" id="PF05134">
    <property type="entry name" value="T2SSL"/>
    <property type="match status" value="1"/>
</dbReference>
<dbReference type="SUPFAM" id="SSF53067">
    <property type="entry name" value="Actin-like ATPase domain"/>
    <property type="match status" value="1"/>
</dbReference>
<dbReference type="InterPro" id="IPR007812">
    <property type="entry name" value="T2SS_protein-GspL"/>
</dbReference>
<dbReference type="OrthoDB" id="8557903at2"/>
<dbReference type="Proteomes" id="UP000298180">
    <property type="component" value="Unassembled WGS sequence"/>
</dbReference>
<gene>
    <name evidence="2" type="ORF">EZ313_08075</name>
</gene>
<evidence type="ECO:0000313" key="2">
    <source>
        <dbReference type="EMBL" id="TFZ06576.1"/>
    </source>
</evidence>
<dbReference type="InterPro" id="IPR024230">
    <property type="entry name" value="GspL_cyto_dom"/>
</dbReference>
<dbReference type="InterPro" id="IPR043129">
    <property type="entry name" value="ATPase_NBD"/>
</dbReference>
<reference evidence="2 3" key="1">
    <citation type="submission" date="2019-03" db="EMBL/GenBank/DDBJ databases">
        <title>Ramlibacter henchirensis DSM 14656, whole genome shotgun sequence.</title>
        <authorList>
            <person name="Zhang X."/>
            <person name="Feng G."/>
            <person name="Zhu H."/>
        </authorList>
    </citation>
    <scope>NUCLEOTIDE SEQUENCE [LARGE SCALE GENOMIC DNA]</scope>
    <source>
        <strain evidence="2 3">DSM 14656</strain>
    </source>
</reference>
<dbReference type="GO" id="GO:0009276">
    <property type="term" value="C:Gram-negative-bacterium-type cell wall"/>
    <property type="evidence" value="ECO:0007669"/>
    <property type="project" value="InterPro"/>
</dbReference>
<dbReference type="AlphaFoldDB" id="A0A4Z0C4P2"/>
<feature type="domain" description="GspL cytoplasmic actin-ATPase-like" evidence="1">
    <location>
        <begin position="12"/>
        <end position="141"/>
    </location>
</feature>
<evidence type="ECO:0000313" key="3">
    <source>
        <dbReference type="Proteomes" id="UP000298180"/>
    </source>
</evidence>
<dbReference type="NCBIfam" id="TIGR01709">
    <property type="entry name" value="typeII_sec_gspL"/>
    <property type="match status" value="1"/>
</dbReference>
<proteinExistence type="predicted"/>
<organism evidence="2 3">
    <name type="scientific">Ramlibacter henchirensis</name>
    <dbReference type="NCBI Taxonomy" id="204072"/>
    <lineage>
        <taxon>Bacteria</taxon>
        <taxon>Pseudomonadati</taxon>
        <taxon>Pseudomonadota</taxon>
        <taxon>Betaproteobacteria</taxon>
        <taxon>Burkholderiales</taxon>
        <taxon>Comamonadaceae</taxon>
        <taxon>Ramlibacter</taxon>
    </lineage>
</organism>
<name>A0A4Z0C4P2_9BURK</name>
<dbReference type="GO" id="GO:0015627">
    <property type="term" value="C:type II protein secretion system complex"/>
    <property type="evidence" value="ECO:0007669"/>
    <property type="project" value="InterPro"/>
</dbReference>
<dbReference type="EMBL" id="SMLM01000001">
    <property type="protein sequence ID" value="TFZ06576.1"/>
    <property type="molecule type" value="Genomic_DNA"/>
</dbReference>
<sequence length="402" mass="42908">MSSLYVLLPATPVTAQTELEYVVSSNGRAVSHHAAAPVALLPPVSGAGSEVVLVAPAAALSWHRVELPKGLGPRSPRLRAVLEGLLEDRLLDEPENLHFALEPRPQPGGPVWVSVCDRAWLRAAMQAMENAGRPASRIVPEFAPEGDPALFAIGEPQAARLVCAGREGVFLLPLTSGSLALLPGLPETTPVVSEPAVAVLAEQVMQHPPQLQQPAERLLLAARSAWDLAQFDFASSGRDRAFKKLSTGWAGFLRSPQWRPARWGVALLLLVQLAGLNAWAWKERSALSTKREATRNLLTQTFPNVRAVVDAPLQMEREVASLRQATGAPSGRDLETVLGVVATAAPPGRTATGIEFTGNEVRVRGLTGNEAEAQPLLKGLRTQGYAANLQGDVLVVRPEAQP</sequence>
<dbReference type="Gene3D" id="3.30.420.380">
    <property type="match status" value="1"/>
</dbReference>
<evidence type="ECO:0000259" key="1">
    <source>
        <dbReference type="Pfam" id="PF05134"/>
    </source>
</evidence>
<dbReference type="GO" id="GO:0015628">
    <property type="term" value="P:protein secretion by the type II secretion system"/>
    <property type="evidence" value="ECO:0007669"/>
    <property type="project" value="InterPro"/>
</dbReference>
<accession>A0A4Z0C4P2</accession>
<dbReference type="RefSeq" id="WP_135262662.1">
    <property type="nucleotide sequence ID" value="NZ_SMLM01000001.1"/>
</dbReference>